<feature type="compositionally biased region" description="Low complexity" evidence="1">
    <location>
        <begin position="131"/>
        <end position="142"/>
    </location>
</feature>
<feature type="region of interest" description="Disordered" evidence="1">
    <location>
        <begin position="46"/>
        <end position="241"/>
    </location>
</feature>
<gene>
    <name evidence="3" type="ORF">P280DRAFT_331456</name>
</gene>
<feature type="compositionally biased region" description="Low complexity" evidence="1">
    <location>
        <begin position="176"/>
        <end position="207"/>
    </location>
</feature>
<name>A0A6A6RZA5_9PLEO</name>
<dbReference type="OrthoDB" id="2530521at2759"/>
<evidence type="ECO:0000256" key="1">
    <source>
        <dbReference type="SAM" id="MobiDB-lite"/>
    </source>
</evidence>
<dbReference type="AlphaFoldDB" id="A0A6A6RZA5"/>
<dbReference type="Proteomes" id="UP000799753">
    <property type="component" value="Unassembled WGS sequence"/>
</dbReference>
<dbReference type="CDD" id="cd00201">
    <property type="entry name" value="WW"/>
    <property type="match status" value="1"/>
</dbReference>
<evidence type="ECO:0000259" key="2">
    <source>
        <dbReference type="PROSITE" id="PS50020"/>
    </source>
</evidence>
<feature type="compositionally biased region" description="Basic and acidic residues" evidence="1">
    <location>
        <begin position="99"/>
        <end position="108"/>
    </location>
</feature>
<feature type="compositionally biased region" description="Low complexity" evidence="1">
    <location>
        <begin position="215"/>
        <end position="227"/>
    </location>
</feature>
<feature type="domain" description="WW" evidence="2">
    <location>
        <begin position="13"/>
        <end position="47"/>
    </location>
</feature>
<dbReference type="EMBL" id="MU006784">
    <property type="protein sequence ID" value="KAF2640876.1"/>
    <property type="molecule type" value="Genomic_DNA"/>
</dbReference>
<protein>
    <recommendedName>
        <fullName evidence="2">WW domain-containing protein</fullName>
    </recommendedName>
</protein>
<sequence>MAEFAPPPGPPPPKVPEGWKAIWNAQYSEWFYVNIYTKQSQWEKPTEAIYPSGEGPPDGPPPYSGGSTAESRSSTDKKNLGSNNPYAAGGHSPNPNMSEDEKLARQLQEEEEANARGSGGSRGAADDFYHQNAGPQANQYAGAGYGGGASPYPQSQSPYQATPPLVPQEKGKGKKGLFSSLLGGSSSKPAYQQQGYPQQGYPQQGYGQPAGGYYGAPQQGYYPQQQGMYGRPQKKPGMGAGGAAALGVGGGLLAGGLLGDFGGGDF</sequence>
<accession>A0A6A6RZA5</accession>
<keyword evidence="4" id="KW-1185">Reference proteome</keyword>
<proteinExistence type="predicted"/>
<dbReference type="Pfam" id="PF00397">
    <property type="entry name" value="WW"/>
    <property type="match status" value="1"/>
</dbReference>
<evidence type="ECO:0000313" key="4">
    <source>
        <dbReference type="Proteomes" id="UP000799753"/>
    </source>
</evidence>
<reference evidence="3" key="1">
    <citation type="journal article" date="2020" name="Stud. Mycol.">
        <title>101 Dothideomycetes genomes: a test case for predicting lifestyles and emergence of pathogens.</title>
        <authorList>
            <person name="Haridas S."/>
            <person name="Albert R."/>
            <person name="Binder M."/>
            <person name="Bloem J."/>
            <person name="Labutti K."/>
            <person name="Salamov A."/>
            <person name="Andreopoulos B."/>
            <person name="Baker S."/>
            <person name="Barry K."/>
            <person name="Bills G."/>
            <person name="Bluhm B."/>
            <person name="Cannon C."/>
            <person name="Castanera R."/>
            <person name="Culley D."/>
            <person name="Daum C."/>
            <person name="Ezra D."/>
            <person name="Gonzalez J."/>
            <person name="Henrissat B."/>
            <person name="Kuo A."/>
            <person name="Liang C."/>
            <person name="Lipzen A."/>
            <person name="Lutzoni F."/>
            <person name="Magnuson J."/>
            <person name="Mondo S."/>
            <person name="Nolan M."/>
            <person name="Ohm R."/>
            <person name="Pangilinan J."/>
            <person name="Park H.-J."/>
            <person name="Ramirez L."/>
            <person name="Alfaro M."/>
            <person name="Sun H."/>
            <person name="Tritt A."/>
            <person name="Yoshinaga Y."/>
            <person name="Zwiers L.-H."/>
            <person name="Turgeon B."/>
            <person name="Goodwin S."/>
            <person name="Spatafora J."/>
            <person name="Crous P."/>
            <person name="Grigoriev I."/>
        </authorList>
    </citation>
    <scope>NUCLEOTIDE SEQUENCE</scope>
    <source>
        <strain evidence="3">CBS 473.64</strain>
    </source>
</reference>
<dbReference type="PROSITE" id="PS50020">
    <property type="entry name" value="WW_DOMAIN_2"/>
    <property type="match status" value="1"/>
</dbReference>
<organism evidence="3 4">
    <name type="scientific">Massarina eburnea CBS 473.64</name>
    <dbReference type="NCBI Taxonomy" id="1395130"/>
    <lineage>
        <taxon>Eukaryota</taxon>
        <taxon>Fungi</taxon>
        <taxon>Dikarya</taxon>
        <taxon>Ascomycota</taxon>
        <taxon>Pezizomycotina</taxon>
        <taxon>Dothideomycetes</taxon>
        <taxon>Pleosporomycetidae</taxon>
        <taxon>Pleosporales</taxon>
        <taxon>Massarineae</taxon>
        <taxon>Massarinaceae</taxon>
        <taxon>Massarina</taxon>
    </lineage>
</organism>
<dbReference type="Gene3D" id="2.20.70.10">
    <property type="match status" value="1"/>
</dbReference>
<dbReference type="SMART" id="SM00456">
    <property type="entry name" value="WW"/>
    <property type="match status" value="1"/>
</dbReference>
<dbReference type="InterPro" id="IPR001202">
    <property type="entry name" value="WW_dom"/>
</dbReference>
<dbReference type="SUPFAM" id="SSF51045">
    <property type="entry name" value="WW domain"/>
    <property type="match status" value="1"/>
</dbReference>
<dbReference type="InterPro" id="IPR036020">
    <property type="entry name" value="WW_dom_sf"/>
</dbReference>
<dbReference type="PROSITE" id="PS01159">
    <property type="entry name" value="WW_DOMAIN_1"/>
    <property type="match status" value="1"/>
</dbReference>
<evidence type="ECO:0000313" key="3">
    <source>
        <dbReference type="EMBL" id="KAF2640876.1"/>
    </source>
</evidence>